<gene>
    <name evidence="7" type="ORF">EXIGLDRAFT_828262</name>
</gene>
<feature type="region of interest" description="Disordered" evidence="4">
    <location>
        <begin position="480"/>
        <end position="617"/>
    </location>
</feature>
<dbReference type="InterPro" id="IPR035548">
    <property type="entry name" value="Bem1/Scd2_SH3_1"/>
</dbReference>
<dbReference type="EMBL" id="KV425882">
    <property type="protein sequence ID" value="KZW04385.1"/>
    <property type="molecule type" value="Genomic_DNA"/>
</dbReference>
<dbReference type="STRING" id="1314781.A0A165R1Z1"/>
<dbReference type="Pfam" id="PF00018">
    <property type="entry name" value="SH3_1"/>
    <property type="match status" value="1"/>
</dbReference>
<keyword evidence="2" id="KW-0677">Repeat</keyword>
<dbReference type="SUPFAM" id="SSF64268">
    <property type="entry name" value="PX domain"/>
    <property type="match status" value="1"/>
</dbReference>
<dbReference type="GO" id="GO:0043332">
    <property type="term" value="C:mating projection tip"/>
    <property type="evidence" value="ECO:0007669"/>
    <property type="project" value="TreeGrafter"/>
</dbReference>
<dbReference type="SMART" id="SM00326">
    <property type="entry name" value="SH3"/>
    <property type="match status" value="2"/>
</dbReference>
<dbReference type="Proteomes" id="UP000077266">
    <property type="component" value="Unassembled WGS sequence"/>
</dbReference>
<name>A0A165R1Z1_EXIGL</name>
<feature type="compositionally biased region" description="Pro residues" evidence="4">
    <location>
        <begin position="270"/>
        <end position="295"/>
    </location>
</feature>
<dbReference type="Gene3D" id="3.10.20.90">
    <property type="entry name" value="Phosphatidylinositol 3-kinase Catalytic Subunit, Chain A, domain 1"/>
    <property type="match status" value="1"/>
</dbReference>
<dbReference type="GO" id="GO:0005737">
    <property type="term" value="C:cytoplasm"/>
    <property type="evidence" value="ECO:0007669"/>
    <property type="project" value="TreeGrafter"/>
</dbReference>
<evidence type="ECO:0000313" key="7">
    <source>
        <dbReference type="EMBL" id="KZW04385.1"/>
    </source>
</evidence>
<dbReference type="FunCoup" id="A0A165R1Z1">
    <property type="interactions" value="104"/>
</dbReference>
<feature type="region of interest" description="Disordered" evidence="4">
    <location>
        <begin position="1"/>
        <end position="33"/>
    </location>
</feature>
<dbReference type="Pfam" id="PF07653">
    <property type="entry name" value="SH3_2"/>
    <property type="match status" value="1"/>
</dbReference>
<feature type="compositionally biased region" description="Polar residues" evidence="4">
    <location>
        <begin position="505"/>
        <end position="518"/>
    </location>
</feature>
<dbReference type="InterPro" id="IPR036871">
    <property type="entry name" value="PX_dom_sf"/>
</dbReference>
<dbReference type="PROSITE" id="PS50195">
    <property type="entry name" value="PX"/>
    <property type="match status" value="1"/>
</dbReference>
<evidence type="ECO:0000256" key="1">
    <source>
        <dbReference type="ARBA" id="ARBA00022443"/>
    </source>
</evidence>
<evidence type="ECO:0000256" key="3">
    <source>
        <dbReference type="PROSITE-ProRule" id="PRU00192"/>
    </source>
</evidence>
<dbReference type="CDD" id="cd11878">
    <property type="entry name" value="SH3_Bem1p_1"/>
    <property type="match status" value="1"/>
</dbReference>
<feature type="compositionally biased region" description="Polar residues" evidence="4">
    <location>
        <begin position="598"/>
        <end position="617"/>
    </location>
</feature>
<feature type="compositionally biased region" description="Low complexity" evidence="4">
    <location>
        <begin position="21"/>
        <end position="33"/>
    </location>
</feature>
<evidence type="ECO:0000313" key="8">
    <source>
        <dbReference type="Proteomes" id="UP000077266"/>
    </source>
</evidence>
<dbReference type="GO" id="GO:0035091">
    <property type="term" value="F:phosphatidylinositol binding"/>
    <property type="evidence" value="ECO:0007669"/>
    <property type="project" value="InterPro"/>
</dbReference>
<sequence length="697" mass="76944">MKSLRRSLVNKDPPAGNVRISTPLSLPSVSKPPSALLPPSKVIKAVQSYRSQAPQELSFTKGDFFHVIRDVDRGASQWYEAHNPMSGARGLVPRNMFEEFGKANAAQSIGTVAAGPRNALSMPAAPRPGAGQPPSPQGKQTYYAIVMHDFAAERPDELDARAGEAITIVAQSNREWFVGKPIGKLGRPGLIPISFVEMRDPATGQPVDDIMALLDRGEIPLVEEWKKAMNQYKAASIPLGVIDDPSYGPVPNSPFAPQGPQSRDSNGNPAPYPSPPSSVGPPEPLQSEPVPPPQMEAPQEDSPTSLLPEGILFSADVGSFHFENGEYWFRINAVFQPEDPNGGDPLPALQLVLFRVYDDFYDFQITLLDTFPVEAGRAPPPNNPDQPPSRILPYMPGPVPSVDAIITAERCTELDEYVRNLTMLRDIGAEHILRHELMRSFFSPRSGDAEVEIDPVLQPPEVGLQEEEEQYADQMRALSVADRQTEEERGYDDRYYDDQGYGGRSSQYEQDQGYGRSSQYERQDGYGRSSGHERAPSRSNGARSRQDSQPRMPSPSSLQRGSSPMPPNARQQAAEQSQWDGYSQYSEGNTNGYGGSVRPTSRTSGSNLNAPPISNSNPQAAYVKIKIFNRGSDDLIAIRVPPRVTHRQLLDKVRERLGNNVTALRYRNSMTGQFDELEEDELHHWLDTADKLVLYAN</sequence>
<dbReference type="GO" id="GO:0030674">
    <property type="term" value="F:protein-macromolecule adaptor activity"/>
    <property type="evidence" value="ECO:0007669"/>
    <property type="project" value="TreeGrafter"/>
</dbReference>
<dbReference type="GO" id="GO:0000747">
    <property type="term" value="P:conjugation with cellular fusion"/>
    <property type="evidence" value="ECO:0007669"/>
    <property type="project" value="TreeGrafter"/>
</dbReference>
<keyword evidence="1 3" id="KW-0728">SH3 domain</keyword>
<dbReference type="InterPro" id="IPR035549">
    <property type="entry name" value="Bem1/Scd2_SH3_2"/>
</dbReference>
<dbReference type="InterPro" id="IPR035550">
    <property type="entry name" value="Bem1/Scd2_PX"/>
</dbReference>
<dbReference type="InterPro" id="IPR051228">
    <property type="entry name" value="NADPH_Oxidase/PX-Domain"/>
</dbReference>
<evidence type="ECO:0000256" key="2">
    <source>
        <dbReference type="ARBA" id="ARBA00022737"/>
    </source>
</evidence>
<evidence type="ECO:0000256" key="4">
    <source>
        <dbReference type="SAM" id="MobiDB-lite"/>
    </source>
</evidence>
<keyword evidence="8" id="KW-1185">Reference proteome</keyword>
<feature type="region of interest" description="Disordered" evidence="4">
    <location>
        <begin position="248"/>
        <end position="307"/>
    </location>
</feature>
<dbReference type="Gene3D" id="3.30.1520.10">
    <property type="entry name" value="Phox-like domain"/>
    <property type="match status" value="1"/>
</dbReference>
<dbReference type="OrthoDB" id="548867at2759"/>
<reference evidence="7 8" key="1">
    <citation type="journal article" date="2016" name="Mol. Biol. Evol.">
        <title>Comparative Genomics of Early-Diverging Mushroom-Forming Fungi Provides Insights into the Origins of Lignocellulose Decay Capabilities.</title>
        <authorList>
            <person name="Nagy L.G."/>
            <person name="Riley R."/>
            <person name="Tritt A."/>
            <person name="Adam C."/>
            <person name="Daum C."/>
            <person name="Floudas D."/>
            <person name="Sun H."/>
            <person name="Yadav J.S."/>
            <person name="Pangilinan J."/>
            <person name="Larsson K.H."/>
            <person name="Matsuura K."/>
            <person name="Barry K."/>
            <person name="Labutti K."/>
            <person name="Kuo R."/>
            <person name="Ohm R.A."/>
            <person name="Bhattacharya S.S."/>
            <person name="Shirouzu T."/>
            <person name="Yoshinaga Y."/>
            <person name="Martin F.M."/>
            <person name="Grigoriev I.V."/>
            <person name="Hibbett D.S."/>
        </authorList>
    </citation>
    <scope>NUCLEOTIDE SEQUENCE [LARGE SCALE GENOMIC DNA]</scope>
    <source>
        <strain evidence="7 8">HHB12029</strain>
    </source>
</reference>
<dbReference type="CDD" id="cd11879">
    <property type="entry name" value="SH3_Bem1p_2"/>
    <property type="match status" value="1"/>
</dbReference>
<feature type="compositionally biased region" description="Polar residues" evidence="4">
    <location>
        <begin position="537"/>
        <end position="562"/>
    </location>
</feature>
<dbReference type="CDD" id="cd06890">
    <property type="entry name" value="PX_Bem1p"/>
    <property type="match status" value="1"/>
</dbReference>
<dbReference type="AlphaFoldDB" id="A0A165R1Z1"/>
<feature type="compositionally biased region" description="Basic and acidic residues" evidence="4">
    <location>
        <begin position="519"/>
        <end position="536"/>
    </location>
</feature>
<feature type="compositionally biased region" description="Polar residues" evidence="4">
    <location>
        <begin position="259"/>
        <end position="268"/>
    </location>
</feature>
<organism evidence="7 8">
    <name type="scientific">Exidia glandulosa HHB12029</name>
    <dbReference type="NCBI Taxonomy" id="1314781"/>
    <lineage>
        <taxon>Eukaryota</taxon>
        <taxon>Fungi</taxon>
        <taxon>Dikarya</taxon>
        <taxon>Basidiomycota</taxon>
        <taxon>Agaricomycotina</taxon>
        <taxon>Agaricomycetes</taxon>
        <taxon>Auriculariales</taxon>
        <taxon>Exidiaceae</taxon>
        <taxon>Exidia</taxon>
    </lineage>
</organism>
<feature type="domain" description="SH3" evidence="5">
    <location>
        <begin position="38"/>
        <end position="102"/>
    </location>
</feature>
<feature type="domain" description="PX" evidence="6">
    <location>
        <begin position="307"/>
        <end position="449"/>
    </location>
</feature>
<feature type="compositionally biased region" description="Polar residues" evidence="4">
    <location>
        <begin position="569"/>
        <end position="590"/>
    </location>
</feature>
<dbReference type="InterPro" id="IPR001683">
    <property type="entry name" value="PX_dom"/>
</dbReference>
<dbReference type="InterPro" id="IPR001452">
    <property type="entry name" value="SH3_domain"/>
</dbReference>
<dbReference type="PROSITE" id="PS50002">
    <property type="entry name" value="SH3"/>
    <property type="match status" value="2"/>
</dbReference>
<dbReference type="SUPFAM" id="SSF54277">
    <property type="entry name" value="CAD &amp; PB1 domains"/>
    <property type="match status" value="1"/>
</dbReference>
<evidence type="ECO:0000259" key="6">
    <source>
        <dbReference type="PROSITE" id="PS50195"/>
    </source>
</evidence>
<feature type="compositionally biased region" description="Basic and acidic residues" evidence="4">
    <location>
        <begin position="483"/>
        <end position="497"/>
    </location>
</feature>
<dbReference type="InParanoid" id="A0A165R1Z1"/>
<dbReference type="PANTHER" id="PTHR15706:SF2">
    <property type="entry name" value="SH3 AND PX DOMAIN-CONTAINING PROTEIN 2A"/>
    <property type="match status" value="1"/>
</dbReference>
<dbReference type="SUPFAM" id="SSF50044">
    <property type="entry name" value="SH3-domain"/>
    <property type="match status" value="2"/>
</dbReference>
<accession>A0A165R1Z1</accession>
<evidence type="ECO:0000259" key="5">
    <source>
        <dbReference type="PROSITE" id="PS50002"/>
    </source>
</evidence>
<dbReference type="PANTHER" id="PTHR15706">
    <property type="entry name" value="SH3 MULTIPLE DOMAIN"/>
    <property type="match status" value="1"/>
</dbReference>
<dbReference type="InterPro" id="IPR036028">
    <property type="entry name" value="SH3-like_dom_sf"/>
</dbReference>
<protein>
    <submittedName>
        <fullName evidence="7">Uncharacterized protein</fullName>
    </submittedName>
</protein>
<proteinExistence type="predicted"/>
<feature type="domain" description="SH3" evidence="5">
    <location>
        <begin position="139"/>
        <end position="201"/>
    </location>
</feature>
<dbReference type="Gene3D" id="2.30.30.40">
    <property type="entry name" value="SH3 Domains"/>
    <property type="match status" value="2"/>
</dbReference>